<name>A0ABR0JX97_9PEZI</name>
<gene>
    <name evidence="2" type="ORF">LTR16_008689</name>
</gene>
<feature type="non-terminal residue" evidence="2">
    <location>
        <position position="1"/>
    </location>
</feature>
<sequence>AIGGSLLPRQTPAVERPRLDPQIHASPDREIRLDQEQPLQEQSAGPTRHPAGLDGYGPDVDDGRARRGE</sequence>
<evidence type="ECO:0000256" key="1">
    <source>
        <dbReference type="SAM" id="MobiDB-lite"/>
    </source>
</evidence>
<protein>
    <submittedName>
        <fullName evidence="2">Uncharacterized protein</fullName>
    </submittedName>
</protein>
<feature type="region of interest" description="Disordered" evidence="1">
    <location>
        <begin position="1"/>
        <end position="69"/>
    </location>
</feature>
<comment type="caution">
    <text evidence="2">The sequence shown here is derived from an EMBL/GenBank/DDBJ whole genome shotgun (WGS) entry which is preliminary data.</text>
</comment>
<feature type="non-terminal residue" evidence="2">
    <location>
        <position position="69"/>
    </location>
</feature>
<dbReference type="EMBL" id="JAVRRA010026733">
    <property type="protein sequence ID" value="KAK5077765.1"/>
    <property type="molecule type" value="Genomic_DNA"/>
</dbReference>
<organism evidence="2 3">
    <name type="scientific">Cryomyces antarcticus</name>
    <dbReference type="NCBI Taxonomy" id="329879"/>
    <lineage>
        <taxon>Eukaryota</taxon>
        <taxon>Fungi</taxon>
        <taxon>Dikarya</taxon>
        <taxon>Ascomycota</taxon>
        <taxon>Pezizomycotina</taxon>
        <taxon>Dothideomycetes</taxon>
        <taxon>Dothideomycetes incertae sedis</taxon>
        <taxon>Cryomyces</taxon>
    </lineage>
</organism>
<evidence type="ECO:0000313" key="2">
    <source>
        <dbReference type="EMBL" id="KAK5077765.1"/>
    </source>
</evidence>
<proteinExistence type="predicted"/>
<feature type="compositionally biased region" description="Basic and acidic residues" evidence="1">
    <location>
        <begin position="15"/>
        <end position="35"/>
    </location>
</feature>
<keyword evidence="3" id="KW-1185">Reference proteome</keyword>
<dbReference type="Proteomes" id="UP001357485">
    <property type="component" value="Unassembled WGS sequence"/>
</dbReference>
<accession>A0ABR0JX97</accession>
<reference evidence="2 3" key="1">
    <citation type="submission" date="2023-08" db="EMBL/GenBank/DDBJ databases">
        <title>Black Yeasts Isolated from many extreme environments.</title>
        <authorList>
            <person name="Coleine C."/>
            <person name="Stajich J.E."/>
            <person name="Selbmann L."/>
        </authorList>
    </citation>
    <scope>NUCLEOTIDE SEQUENCE [LARGE SCALE GENOMIC DNA]</scope>
    <source>
        <strain evidence="2 3">CCFEE 536</strain>
    </source>
</reference>
<evidence type="ECO:0000313" key="3">
    <source>
        <dbReference type="Proteomes" id="UP001357485"/>
    </source>
</evidence>